<feature type="signal peptide" evidence="3">
    <location>
        <begin position="1"/>
        <end position="20"/>
    </location>
</feature>
<dbReference type="AlphaFoldDB" id="A0A9Q0S5J6"/>
<evidence type="ECO:0000259" key="4">
    <source>
        <dbReference type="Pfam" id="PF08450"/>
    </source>
</evidence>
<dbReference type="Proteomes" id="UP001151699">
    <property type="component" value="Chromosome B"/>
</dbReference>
<evidence type="ECO:0000256" key="3">
    <source>
        <dbReference type="SAM" id="SignalP"/>
    </source>
</evidence>
<reference evidence="5" key="1">
    <citation type="submission" date="2022-07" db="EMBL/GenBank/DDBJ databases">
        <authorList>
            <person name="Trinca V."/>
            <person name="Uliana J.V.C."/>
            <person name="Torres T.T."/>
            <person name="Ward R.J."/>
            <person name="Monesi N."/>
        </authorList>
    </citation>
    <scope>NUCLEOTIDE SEQUENCE</scope>
    <source>
        <strain evidence="5">HSMRA1968</strain>
        <tissue evidence="5">Whole embryos</tissue>
    </source>
</reference>
<comment type="similarity">
    <text evidence="1">Belongs to the SMP-30/CGR1 family.</text>
</comment>
<evidence type="ECO:0000256" key="1">
    <source>
        <dbReference type="ARBA" id="ARBA00008853"/>
    </source>
</evidence>
<evidence type="ECO:0000256" key="2">
    <source>
        <dbReference type="PIRSR" id="PIRSR605511-2"/>
    </source>
</evidence>
<dbReference type="InterPro" id="IPR013658">
    <property type="entry name" value="SGL"/>
</dbReference>
<feature type="chain" id="PRO_5040222758" evidence="3">
    <location>
        <begin position="21"/>
        <end position="323"/>
    </location>
</feature>
<proteinExistence type="inferred from homology"/>
<dbReference type="GO" id="GO:0005509">
    <property type="term" value="F:calcium ion binding"/>
    <property type="evidence" value="ECO:0007669"/>
    <property type="project" value="TreeGrafter"/>
</dbReference>
<feature type="binding site" evidence="2">
    <location>
        <position position="121"/>
    </location>
    <ligand>
        <name>substrate</name>
    </ligand>
</feature>
<dbReference type="PANTHER" id="PTHR10907:SF47">
    <property type="entry name" value="REGUCALCIN"/>
    <property type="match status" value="1"/>
</dbReference>
<comment type="caution">
    <text evidence="5">The sequence shown here is derived from an EMBL/GenBank/DDBJ whole genome shotgun (WGS) entry which is preliminary data.</text>
</comment>
<protein>
    <submittedName>
        <fullName evidence="5">Regucalcin</fullName>
    </submittedName>
</protein>
<keyword evidence="3" id="KW-0732">Signal</keyword>
<evidence type="ECO:0000313" key="5">
    <source>
        <dbReference type="EMBL" id="KAJ6644100.1"/>
    </source>
</evidence>
<dbReference type="Gene3D" id="2.120.10.30">
    <property type="entry name" value="TolB, C-terminal domain"/>
    <property type="match status" value="1"/>
</dbReference>
<accession>A0A9Q0S5J6</accession>
<dbReference type="InterPro" id="IPR005511">
    <property type="entry name" value="SMP-30"/>
</dbReference>
<feature type="domain" description="SMP-30/Gluconolactonase/LRE-like region" evidence="4">
    <location>
        <begin position="95"/>
        <end position="272"/>
    </location>
</feature>
<dbReference type="EMBL" id="WJQU01000002">
    <property type="protein sequence ID" value="KAJ6644100.1"/>
    <property type="molecule type" value="Genomic_DNA"/>
</dbReference>
<dbReference type="PANTHER" id="PTHR10907">
    <property type="entry name" value="REGUCALCIN"/>
    <property type="match status" value="1"/>
</dbReference>
<keyword evidence="6" id="KW-1185">Reference proteome</keyword>
<dbReference type="Pfam" id="PF08450">
    <property type="entry name" value="SGL"/>
    <property type="match status" value="1"/>
</dbReference>
<dbReference type="GO" id="GO:0004341">
    <property type="term" value="F:gluconolactonase activity"/>
    <property type="evidence" value="ECO:0007669"/>
    <property type="project" value="TreeGrafter"/>
</dbReference>
<dbReference type="GO" id="GO:0019853">
    <property type="term" value="P:L-ascorbic acid biosynthetic process"/>
    <property type="evidence" value="ECO:0007669"/>
    <property type="project" value="TreeGrafter"/>
</dbReference>
<sequence length="323" mass="35506">MQFFIFSIVLLVTLQKEVLSYKVTSIPMDVPSKVGYSPHWDAEYERLLFADQYGQNATICQFDYRTCKTFCATVVVKWEKDSKTACVTKEIFSLNADDSNYMDTATADCTGRLYFGTYGTEICGSTANNSLYSYSPKEGVQEVLTGYKSCFGLAFNADTNKCYFMDTCSYSISELDWCRKTGKLSNSRVIFKFDVAPGAPSYMPFGLCIDSMNNFYSGSYGGGSLLKVKVGGLSGEKGDKCSSVEEIHTPTMLIGCPTFGGPNMTDIFVTSSTLFLDFNTGKSLNENLECTKNTFPQAKEDGSLLKIEQNVLKGVAGTSVSLC</sequence>
<dbReference type="SUPFAM" id="SSF63829">
    <property type="entry name" value="Calcium-dependent phosphotriesterase"/>
    <property type="match status" value="1"/>
</dbReference>
<dbReference type="OrthoDB" id="423498at2759"/>
<dbReference type="InterPro" id="IPR011042">
    <property type="entry name" value="6-blade_b-propeller_TolB-like"/>
</dbReference>
<dbReference type="PRINTS" id="PR01790">
    <property type="entry name" value="SMP30FAMILY"/>
</dbReference>
<evidence type="ECO:0000313" key="6">
    <source>
        <dbReference type="Proteomes" id="UP001151699"/>
    </source>
</evidence>
<gene>
    <name evidence="5" type="primary">rgn_2</name>
    <name evidence="5" type="ORF">Bhyg_09066</name>
</gene>
<name>A0A9Q0S5J6_9DIPT</name>
<organism evidence="5 6">
    <name type="scientific">Pseudolycoriella hygida</name>
    <dbReference type="NCBI Taxonomy" id="35572"/>
    <lineage>
        <taxon>Eukaryota</taxon>
        <taxon>Metazoa</taxon>
        <taxon>Ecdysozoa</taxon>
        <taxon>Arthropoda</taxon>
        <taxon>Hexapoda</taxon>
        <taxon>Insecta</taxon>
        <taxon>Pterygota</taxon>
        <taxon>Neoptera</taxon>
        <taxon>Endopterygota</taxon>
        <taxon>Diptera</taxon>
        <taxon>Nematocera</taxon>
        <taxon>Sciaroidea</taxon>
        <taxon>Sciaridae</taxon>
        <taxon>Pseudolycoriella</taxon>
    </lineage>
</organism>